<dbReference type="Gene3D" id="1.20.120.1880">
    <property type="entry name" value="Nucleoporin, helical C-terminal domain"/>
    <property type="match status" value="1"/>
</dbReference>
<evidence type="ECO:0000256" key="1">
    <source>
        <dbReference type="ARBA" id="ARBA00004123"/>
    </source>
</evidence>
<proteinExistence type="inferred from homology"/>
<evidence type="ECO:0000313" key="8">
    <source>
        <dbReference type="Proteomes" id="UP000001357"/>
    </source>
</evidence>
<dbReference type="Proteomes" id="UP000001357">
    <property type="component" value="Unassembled WGS sequence"/>
</dbReference>
<keyword evidence="4" id="KW-0539">Nucleus</keyword>
<dbReference type="InterPro" id="IPR004870">
    <property type="entry name" value="Nucleoporin_Nup155"/>
</dbReference>
<comment type="subcellular location">
    <subcellularLocation>
        <location evidence="1">Nucleus</location>
    </subcellularLocation>
</comment>
<dbReference type="OMA" id="SWAPFQK"/>
<dbReference type="PANTHER" id="PTHR10350:SF6">
    <property type="entry name" value="NUCLEAR PORE COMPLEX PROTEIN NUP155"/>
    <property type="match status" value="1"/>
</dbReference>
<dbReference type="InterPro" id="IPR042538">
    <property type="entry name" value="Nucleoporin_Nup155_C_3"/>
</dbReference>
<dbReference type="InParanoid" id="A9UQJ3"/>
<dbReference type="Pfam" id="PF08801">
    <property type="entry name" value="Nucleoporin_N"/>
    <property type="match status" value="1"/>
</dbReference>
<evidence type="ECO:0000259" key="6">
    <source>
        <dbReference type="Pfam" id="PF08801"/>
    </source>
</evidence>
<dbReference type="STRING" id="81824.A9UQJ3"/>
<dbReference type="GO" id="GO:0006606">
    <property type="term" value="P:protein import into nucleus"/>
    <property type="evidence" value="ECO:0000318"/>
    <property type="project" value="GO_Central"/>
</dbReference>
<dbReference type="GO" id="GO:0006405">
    <property type="term" value="P:RNA export from nucleus"/>
    <property type="evidence" value="ECO:0000318"/>
    <property type="project" value="GO_Central"/>
</dbReference>
<dbReference type="GO" id="GO:0036228">
    <property type="term" value="P:protein localization to nuclear inner membrane"/>
    <property type="evidence" value="ECO:0000318"/>
    <property type="project" value="GO_Central"/>
</dbReference>
<dbReference type="InterPro" id="IPR014908">
    <property type="entry name" value="Nucleoporin_Nup133/Nup155_N"/>
</dbReference>
<feature type="domain" description="Nucleoporin Nup133/Nup155-like C-terminal" evidence="5">
    <location>
        <begin position="670"/>
        <end position="1354"/>
    </location>
</feature>
<dbReference type="Gene3D" id="1.25.40.440">
    <property type="entry name" value="Nucleoporin, helical domain, central subdomain"/>
    <property type="match status" value="1"/>
</dbReference>
<dbReference type="RefSeq" id="XP_001742817.1">
    <property type="nucleotide sequence ID" value="XM_001742765.1"/>
</dbReference>
<reference evidence="7 8" key="1">
    <citation type="journal article" date="2008" name="Nature">
        <title>The genome of the choanoflagellate Monosiga brevicollis and the origin of metazoans.</title>
        <authorList>
            <consortium name="JGI Sequencing"/>
            <person name="King N."/>
            <person name="Westbrook M.J."/>
            <person name="Young S.L."/>
            <person name="Kuo A."/>
            <person name="Abedin M."/>
            <person name="Chapman J."/>
            <person name="Fairclough S."/>
            <person name="Hellsten U."/>
            <person name="Isogai Y."/>
            <person name="Letunic I."/>
            <person name="Marr M."/>
            <person name="Pincus D."/>
            <person name="Putnam N."/>
            <person name="Rokas A."/>
            <person name="Wright K.J."/>
            <person name="Zuzow R."/>
            <person name="Dirks W."/>
            <person name="Good M."/>
            <person name="Goodstein D."/>
            <person name="Lemons D."/>
            <person name="Li W."/>
            <person name="Lyons J.B."/>
            <person name="Morris A."/>
            <person name="Nichols S."/>
            <person name="Richter D.J."/>
            <person name="Salamov A."/>
            <person name="Bork P."/>
            <person name="Lim W.A."/>
            <person name="Manning G."/>
            <person name="Miller W.T."/>
            <person name="McGinnis W."/>
            <person name="Shapiro H."/>
            <person name="Tjian R."/>
            <person name="Grigoriev I.V."/>
            <person name="Rokhsar D."/>
        </authorList>
    </citation>
    <scope>NUCLEOTIDE SEQUENCE [LARGE SCALE GENOMIC DNA]</scope>
    <source>
        <strain evidence="8">MX1 / ATCC 50154</strain>
    </source>
</reference>
<accession>A9UQJ3</accession>
<feature type="domain" description="Nucleoporin Nup133/Nup155-like N-terminal" evidence="6">
    <location>
        <begin position="67"/>
        <end position="528"/>
    </location>
</feature>
<protein>
    <submittedName>
        <fullName evidence="7">Uncharacterized protein</fullName>
    </submittedName>
</protein>
<dbReference type="InterPro" id="IPR042537">
    <property type="entry name" value="Nucleoporin_Nup155_C_2"/>
</dbReference>
<evidence type="ECO:0000313" key="7">
    <source>
        <dbReference type="EMBL" id="EDQ93055.1"/>
    </source>
</evidence>
<dbReference type="EMBL" id="CH991543">
    <property type="protein sequence ID" value="EDQ93055.1"/>
    <property type="molecule type" value="Genomic_DNA"/>
</dbReference>
<organism evidence="7 8">
    <name type="scientific">Monosiga brevicollis</name>
    <name type="common">Choanoflagellate</name>
    <dbReference type="NCBI Taxonomy" id="81824"/>
    <lineage>
        <taxon>Eukaryota</taxon>
        <taxon>Choanoflagellata</taxon>
        <taxon>Craspedida</taxon>
        <taxon>Salpingoecidae</taxon>
        <taxon>Monosiga</taxon>
    </lineage>
</organism>
<dbReference type="InterPro" id="IPR007187">
    <property type="entry name" value="Nucleoporin_Nup133/Nup155_C"/>
</dbReference>
<name>A9UQJ3_MONBE</name>
<dbReference type="Gene3D" id="1.25.40.450">
    <property type="entry name" value="Nucleoporin, helical domain, N-terminal subdomain"/>
    <property type="match status" value="1"/>
</dbReference>
<dbReference type="FunCoup" id="A9UQJ3">
    <property type="interactions" value="1734"/>
</dbReference>
<evidence type="ECO:0000256" key="3">
    <source>
        <dbReference type="ARBA" id="ARBA00022448"/>
    </source>
</evidence>
<gene>
    <name evidence="7" type="ORF">MONBRDRAFT_22425</name>
</gene>
<dbReference type="GO" id="GO:0000972">
    <property type="term" value="P:transcription-dependent tethering of RNA polymerase II gene DNA at nuclear periphery"/>
    <property type="evidence" value="ECO:0000318"/>
    <property type="project" value="GO_Central"/>
</dbReference>
<dbReference type="FunFam" id="1.25.40.440:FF:000002">
    <property type="entry name" value="Nuclear pore complex protein NUP155"/>
    <property type="match status" value="1"/>
</dbReference>
<dbReference type="Pfam" id="PF03177">
    <property type="entry name" value="Nucleoporin_C"/>
    <property type="match status" value="1"/>
</dbReference>
<sequence>MAAAGGSEVLPACPDSLITKARDTVIQLNHADTRFKKISTLLSNNDVSGNSERDYIPVKPVAPLELLNSLDPELVDQIQQAQAQSLTGIFPEVNRAWLTVDSHIYIWDFDDGSDLCVYRELQEVIVGVALVRPKPGVFDAKIQYLLALATPLTVYLVGVEFTGRPHPTMHGCQMNMDPDALHRASTDNVAMTALVGGPNGRIFMGGNDGCVYELLYERGDGWLFRRKCRKINHSQGYVKYFLPSVLSSVFADNTEQIDQLCFDPSRNVLYSRTRNFIQAFVLEEGGLRKAQTLYAGQDRLDAYIKLSDRLNLGALYSCMYWWHSPHDITTPCVLVNTNHPHDAVDCPLYPQHNHGQIIYITPVHAEDSNAKIGIVAVTDKGARIYFTTRFSEQFTINTGFNAMATEARYVRVLGVASGVGASDVQVQRACYSQGTLVLAVRHSQGHRILMITPRLYELAVCLDLFTRSRKHTPSLREEVTTYEFDSACNILSIAKRERRESYAPEFNPLVTQHLPTPELVFLSSVGTWSLRVARPVEKLRARLLDRSLPESTLGQFFEPDTGIGAAGSSLRTVSYDRLVDPRGQDRGQTMDDEERTSLILSEQVFRREACASALVLAAGIHNPDVGAVQRAAIQLLKRQGGSPLQLNTAPTSSSATSIGVAAGTSFVLHSGLHDAAAQFFSRLVREIWTDRMVISRSNTPALYAKHRLATLEQVSDGIGRLLTAFATICGADLDTVGRYLATGVEDAQGEEVRSLYALYSVMQMANEAIQLWYIFCEEPRRLPDVTAHLTPAERERLKACDFCTFASSEDGEQLAKSMIEKLLAQIGQGSSEGHINHTNMCQRLHDCAPSFFRLDDKLRAEALELLGLAAVGDGNRKLLDEALKIFLDVQRRFETTEELEQLTNKFVAQQAWEQATRLVLGAVRIPRLHARRHAGLKADVQFDASVLQERQRCHAALVHPATGVLSHLYAAIQQAEGEAQARLRAALDKIFRLVLLADDELLEYALFDWLLAKHEDTWLVELESPRVETYLQERRKQLADGGLAVAEQSALRECEELLFRHYRHRQRFADAGRLCARLADADFADLTLEDRHKFLASAIKALEAAHPRTAQISEWLRELLDRREVAQIQVHMCERLRQLPEERALSPDELAQVQADLKTLSTRLFPLEDLYENFAVPHNLHECILAMLHVAGNLQHLEHVWIDVIEDKARIALASVERAQVLQALAYEVARIIEPYHQHGASVPLRTIVRRLEEFAAKLLHDRDLVNDMVVAEALHEVAGLSWAELYEVYAGLCKTQDQYHWIHLGRHLHLLNIICTILHRWREAEQSVPGQRPSGTLRAVLSQDLAGYKVEAKRLESQELMQRLAALEGF</sequence>
<evidence type="ECO:0000256" key="4">
    <source>
        <dbReference type="ARBA" id="ARBA00023242"/>
    </source>
</evidence>
<dbReference type="GO" id="GO:0044611">
    <property type="term" value="C:nuclear pore inner ring"/>
    <property type="evidence" value="ECO:0000318"/>
    <property type="project" value="GO_Central"/>
</dbReference>
<dbReference type="PANTHER" id="PTHR10350">
    <property type="entry name" value="NUCLEAR PORE COMPLEX PROTEIN NUP155"/>
    <property type="match status" value="1"/>
</dbReference>
<dbReference type="KEGG" id="mbr:MONBRDRAFT_22425"/>
<dbReference type="Gene3D" id="1.20.58.1780">
    <property type="match status" value="1"/>
</dbReference>
<dbReference type="GO" id="GO:0017056">
    <property type="term" value="F:structural constituent of nuclear pore"/>
    <property type="evidence" value="ECO:0000318"/>
    <property type="project" value="GO_Central"/>
</dbReference>
<keyword evidence="3" id="KW-0813">Transport</keyword>
<dbReference type="InterPro" id="IPR042533">
    <property type="entry name" value="Nucleoporin_Nup155_C_1"/>
</dbReference>
<dbReference type="eggNOG" id="KOG1900">
    <property type="taxonomic scope" value="Eukaryota"/>
</dbReference>
<evidence type="ECO:0000256" key="2">
    <source>
        <dbReference type="ARBA" id="ARBA00007373"/>
    </source>
</evidence>
<dbReference type="GeneID" id="5887296"/>
<keyword evidence="8" id="KW-1185">Reference proteome</keyword>
<evidence type="ECO:0000259" key="5">
    <source>
        <dbReference type="Pfam" id="PF03177"/>
    </source>
</evidence>
<comment type="similarity">
    <text evidence="2">Belongs to the non-repetitive/WGA-negative nucleoporin family.</text>
</comment>